<dbReference type="PANTHER" id="PTHR45766:SF6">
    <property type="entry name" value="SWI_SNF-RELATED MATRIX-ASSOCIATED ACTIN-DEPENDENT REGULATOR OF CHROMATIN SUBFAMILY A-LIKE PROTEIN 1"/>
    <property type="match status" value="1"/>
</dbReference>
<dbReference type="GO" id="GO:0005524">
    <property type="term" value="F:ATP binding"/>
    <property type="evidence" value="ECO:0007669"/>
    <property type="project" value="UniProtKB-KW"/>
</dbReference>
<evidence type="ECO:0000256" key="2">
    <source>
        <dbReference type="ARBA" id="ARBA00022801"/>
    </source>
</evidence>
<dbReference type="RefSeq" id="WP_193919470.1">
    <property type="nucleotide sequence ID" value="NZ_JADEXS020000001.1"/>
</dbReference>
<keyword evidence="4" id="KW-0067">ATP-binding</keyword>
<dbReference type="EMBL" id="JADEXS010000319">
    <property type="protein sequence ID" value="MBE9024820.1"/>
    <property type="molecule type" value="Genomic_DNA"/>
</dbReference>
<dbReference type="Gene3D" id="3.40.50.300">
    <property type="entry name" value="P-loop containing nucleotide triphosphate hydrolases"/>
    <property type="match status" value="1"/>
</dbReference>
<dbReference type="PROSITE" id="PS51192">
    <property type="entry name" value="HELICASE_ATP_BIND_1"/>
    <property type="match status" value="1"/>
</dbReference>
<dbReference type="CDD" id="cd18011">
    <property type="entry name" value="DEXDc_RapA"/>
    <property type="match status" value="1"/>
</dbReference>
<dbReference type="InterPro" id="IPR014001">
    <property type="entry name" value="Helicase_ATP-bd"/>
</dbReference>
<dbReference type="Proteomes" id="UP000622533">
    <property type="component" value="Unassembled WGS sequence"/>
</dbReference>
<keyword evidence="8" id="KW-1185">Reference proteome</keyword>
<sequence length="1100" mass="126949">MIKLGLLVQSQNNYLGIGKVIGISETNAIVEYFCSMAQRLEKTLPLSSLSQVRLEPQARCYIKSETQDKWIIGRIFVWDEDTEQYQVDLPDKKTAIVTEEEIYVRCNLPNTDPIETLAMKGHETPYFHDKRLAFVKSLIQQRAVSRGMTGLISANINLYPHQVEVVRRVLEDPIQRYILADEVGLGKTIEAGAILRQFLLDEPKKGAVIIVPKYLLQQWRTELENKFYISHFPKRVAVIAVEDIHKINLKAKIGCLILDEAHHIAAMATSKDAAVRQRFDTCKQLAHKSDRLLLLSATPVLHHEQDFLAMLHLLDPTTYKLHDLAGFRAKVASRQQIGKVLLALREDANPVVLKNNLQELRNLFTEDQYLLKLADDLENCLQANSPEQNQIVQAIRSHISDTYRLYRRMLRNRRAAVEDVIFDRNFTPKEEYDLDERSLDIHELINQWRTVAPNEKQYQRIFLLLFLAAGTWLGILEQVITARLTGKPHTKLIQEFKEDDIRLLTTTPKFSGEEEILQSFLKIVRQPVEDGERKENLRTVLLNQLGTYFKIPPNVRRNQKEFLTRIQQRIRRPIAEDIFPKFIIFTSFVQSCAEIVRYLSDTFGADTVVSHQFGESPDKVEAGLNKFKNNPNCFILVCDRSGEEGRNLQFADWLIHFDLPWSPNQLEQRIGRLDRIGSKIGIQSCVLIGPYLEDSPHNAWYQILKDGFGIFQQSIASFQFYVDEKLPELEAALFQSGAAGLLQMIEPIKEQIQAEIVKISEQNALDEIDATDEIATEYFEDLDNYDARHSEMKRAIEGWICDALGFKAMTNPDSSEIKRYQPVTRTLVPINELKTRFADSYLDKYSTYNRRIANQNSDVKLLRIGEGFVEALLNYIDCDDRGQAFAMWRTDASWDAQEGKEWFGFQYNYIVETNLRIAKQVLIDYKLDNSQFKILQRRVDALFPPIMETIYIDGRKKPISVVEDKVLLNILQRPYKDKNNYQARDYNLAKERLEIIDDFVDPSKWQNYCYEVRNASLALLSNRPDFMELCEKCAKVAEKKLGNRVEQLRLLLNQQTWDQALGEELKIETALSAAILEGIRQPQIKLDSVGFIIVSGRSLV</sequence>
<dbReference type="InterPro" id="IPR057342">
    <property type="entry name" value="DEXDc_RapA"/>
</dbReference>
<dbReference type="PROSITE" id="PS51194">
    <property type="entry name" value="HELICASE_CTER"/>
    <property type="match status" value="1"/>
</dbReference>
<evidence type="ECO:0000259" key="5">
    <source>
        <dbReference type="PROSITE" id="PS51192"/>
    </source>
</evidence>
<dbReference type="AlphaFoldDB" id="A0A8J6ZZR9"/>
<dbReference type="GO" id="GO:0016787">
    <property type="term" value="F:hydrolase activity"/>
    <property type="evidence" value="ECO:0007669"/>
    <property type="project" value="UniProtKB-KW"/>
</dbReference>
<evidence type="ECO:0000256" key="4">
    <source>
        <dbReference type="ARBA" id="ARBA00022840"/>
    </source>
</evidence>
<dbReference type="SMART" id="SM00487">
    <property type="entry name" value="DEXDc"/>
    <property type="match status" value="1"/>
</dbReference>
<dbReference type="InterPro" id="IPR027417">
    <property type="entry name" value="P-loop_NTPase"/>
</dbReference>
<proteinExistence type="predicted"/>
<feature type="domain" description="Helicase ATP-binding" evidence="5">
    <location>
        <begin position="168"/>
        <end position="317"/>
    </location>
</feature>
<dbReference type="Pfam" id="PF00176">
    <property type="entry name" value="SNF2-rel_dom"/>
    <property type="match status" value="2"/>
</dbReference>
<comment type="caution">
    <text evidence="7">The sequence shown here is derived from an EMBL/GenBank/DDBJ whole genome shotgun (WGS) entry which is preliminary data.</text>
</comment>
<dbReference type="CDD" id="cd18793">
    <property type="entry name" value="SF2_C_SNF"/>
    <property type="match status" value="1"/>
</dbReference>
<dbReference type="Pfam" id="PF00271">
    <property type="entry name" value="Helicase_C"/>
    <property type="match status" value="1"/>
</dbReference>
<dbReference type="InterPro" id="IPR001650">
    <property type="entry name" value="Helicase_C-like"/>
</dbReference>
<dbReference type="SMART" id="SM00490">
    <property type="entry name" value="HELICc"/>
    <property type="match status" value="1"/>
</dbReference>
<gene>
    <name evidence="7" type="ORF">IQ276_21045</name>
</gene>
<feature type="domain" description="Helicase C-terminal" evidence="6">
    <location>
        <begin position="558"/>
        <end position="726"/>
    </location>
</feature>
<dbReference type="InterPro" id="IPR038718">
    <property type="entry name" value="SNF2-like_sf"/>
</dbReference>
<organism evidence="7 8">
    <name type="scientific">Desmonostoc muscorum LEGE 12446</name>
    <dbReference type="NCBI Taxonomy" id="1828758"/>
    <lineage>
        <taxon>Bacteria</taxon>
        <taxon>Bacillati</taxon>
        <taxon>Cyanobacteriota</taxon>
        <taxon>Cyanophyceae</taxon>
        <taxon>Nostocales</taxon>
        <taxon>Nostocaceae</taxon>
        <taxon>Desmonostoc</taxon>
    </lineage>
</organism>
<dbReference type="NCBIfam" id="NF041062">
    <property type="entry name" value="DpdE"/>
    <property type="match status" value="1"/>
</dbReference>
<evidence type="ECO:0000313" key="8">
    <source>
        <dbReference type="Proteomes" id="UP000622533"/>
    </source>
</evidence>
<accession>A0A8J6ZZR9</accession>
<evidence type="ECO:0000259" key="6">
    <source>
        <dbReference type="PROSITE" id="PS51194"/>
    </source>
</evidence>
<evidence type="ECO:0000313" key="7">
    <source>
        <dbReference type="EMBL" id="MBE9024820.1"/>
    </source>
</evidence>
<keyword evidence="3 7" id="KW-0347">Helicase</keyword>
<dbReference type="SUPFAM" id="SSF52540">
    <property type="entry name" value="P-loop containing nucleoside triphosphate hydrolases"/>
    <property type="match status" value="2"/>
</dbReference>
<dbReference type="InterPro" id="IPR000330">
    <property type="entry name" value="SNF2_N"/>
</dbReference>
<dbReference type="Gene3D" id="3.40.50.10810">
    <property type="entry name" value="Tandem AAA-ATPase domain"/>
    <property type="match status" value="2"/>
</dbReference>
<dbReference type="PANTHER" id="PTHR45766">
    <property type="entry name" value="DNA ANNEALING HELICASE AND ENDONUCLEASE ZRANB3 FAMILY MEMBER"/>
    <property type="match status" value="1"/>
</dbReference>
<keyword evidence="1" id="KW-0547">Nucleotide-binding</keyword>
<name>A0A8J6ZZR9_DESMC</name>
<protein>
    <submittedName>
        <fullName evidence="7">Helicase</fullName>
    </submittedName>
</protein>
<reference evidence="7" key="1">
    <citation type="submission" date="2020-10" db="EMBL/GenBank/DDBJ databases">
        <authorList>
            <person name="Castelo-Branco R."/>
            <person name="Eusebio N."/>
            <person name="Adriana R."/>
            <person name="Vieira A."/>
            <person name="Brugerolle De Fraissinette N."/>
            <person name="Rezende De Castro R."/>
            <person name="Schneider M.P."/>
            <person name="Vasconcelos V."/>
            <person name="Leao P.N."/>
        </authorList>
    </citation>
    <scope>NUCLEOTIDE SEQUENCE</scope>
    <source>
        <strain evidence="7">LEGE 12446</strain>
    </source>
</reference>
<evidence type="ECO:0000256" key="1">
    <source>
        <dbReference type="ARBA" id="ARBA00022741"/>
    </source>
</evidence>
<keyword evidence="2" id="KW-0378">Hydrolase</keyword>
<dbReference type="InterPro" id="IPR049730">
    <property type="entry name" value="SNF2/RAD54-like_C"/>
</dbReference>
<evidence type="ECO:0000256" key="3">
    <source>
        <dbReference type="ARBA" id="ARBA00022806"/>
    </source>
</evidence>
<dbReference type="GO" id="GO:0004386">
    <property type="term" value="F:helicase activity"/>
    <property type="evidence" value="ECO:0007669"/>
    <property type="project" value="UniProtKB-KW"/>
</dbReference>